<dbReference type="InterPro" id="IPR006735">
    <property type="entry name" value="Rtf2"/>
</dbReference>
<dbReference type="VEuPathDB" id="ToxoDB:EPH_0001680"/>
<evidence type="ECO:0000313" key="2">
    <source>
        <dbReference type="EMBL" id="CDI74159.1"/>
    </source>
</evidence>
<dbReference type="GO" id="GO:0005634">
    <property type="term" value="C:nucleus"/>
    <property type="evidence" value="ECO:0007669"/>
    <property type="project" value="TreeGrafter"/>
</dbReference>
<proteinExistence type="predicted"/>
<feature type="compositionally biased region" description="Low complexity" evidence="1">
    <location>
        <begin position="276"/>
        <end position="296"/>
    </location>
</feature>
<dbReference type="EMBL" id="HG689870">
    <property type="protein sequence ID" value="CDI74159.1"/>
    <property type="molecule type" value="Genomic_DNA"/>
</dbReference>
<dbReference type="Proteomes" id="UP000018201">
    <property type="component" value="Unassembled WGS sequence"/>
</dbReference>
<dbReference type="OrthoDB" id="247013at2759"/>
<feature type="region of interest" description="Disordered" evidence="1">
    <location>
        <begin position="272"/>
        <end position="338"/>
    </location>
</feature>
<feature type="compositionally biased region" description="Basic and acidic residues" evidence="1">
    <location>
        <begin position="297"/>
        <end position="327"/>
    </location>
</feature>
<reference evidence="2" key="1">
    <citation type="submission" date="2013-10" db="EMBL/GenBank/DDBJ databases">
        <title>Genomic analysis of the causative agents of coccidiosis in chickens.</title>
        <authorList>
            <person name="Reid A.J."/>
            <person name="Blake D."/>
            <person name="Billington K."/>
            <person name="Browne H."/>
            <person name="Dunn M."/>
            <person name="Hung S."/>
            <person name="Kawahara F."/>
            <person name="Miranda-Saavedra D."/>
            <person name="Mourier T."/>
            <person name="Nagra H."/>
            <person name="Otto T.D."/>
            <person name="Rawlings N."/>
            <person name="Sanchez A."/>
            <person name="Sanders M."/>
            <person name="Subramaniam C."/>
            <person name="Tay Y."/>
            <person name="Dear P."/>
            <person name="Doerig C."/>
            <person name="Gruber A."/>
            <person name="Parkinson J."/>
            <person name="Shirley M."/>
            <person name="Wan K.L."/>
            <person name="Berriman M."/>
            <person name="Tomley F."/>
            <person name="Pain A."/>
        </authorList>
    </citation>
    <scope>NUCLEOTIDE SEQUENCE [LARGE SCALE GENOMIC DNA]</scope>
    <source>
        <strain evidence="2">Houghton</strain>
    </source>
</reference>
<organism evidence="2 3">
    <name type="scientific">Eimeria praecox</name>
    <dbReference type="NCBI Taxonomy" id="51316"/>
    <lineage>
        <taxon>Eukaryota</taxon>
        <taxon>Sar</taxon>
        <taxon>Alveolata</taxon>
        <taxon>Apicomplexa</taxon>
        <taxon>Conoidasida</taxon>
        <taxon>Coccidia</taxon>
        <taxon>Eucoccidiorida</taxon>
        <taxon>Eimeriorina</taxon>
        <taxon>Eimeriidae</taxon>
        <taxon>Eimeria</taxon>
    </lineage>
</organism>
<dbReference type="AlphaFoldDB" id="U6G6B5"/>
<dbReference type="GO" id="GO:0006274">
    <property type="term" value="P:DNA replication termination"/>
    <property type="evidence" value="ECO:0007669"/>
    <property type="project" value="TreeGrafter"/>
</dbReference>
<evidence type="ECO:0008006" key="4">
    <source>
        <dbReference type="Google" id="ProtNLM"/>
    </source>
</evidence>
<keyword evidence="3" id="KW-1185">Reference proteome</keyword>
<dbReference type="Pfam" id="PF04641">
    <property type="entry name" value="Rtf2"/>
    <property type="match status" value="1"/>
</dbReference>
<sequence>MTITLGPLKRCFLVFEEGAKVVSSALLLLAEGVSVPFSVAFRHLLDANMGGDGGSFSHRTEMVRTKGFKFLRNLGGMGYTPNTQIRVGDERFGKNESRDLRTSACAFSQEKLQPPLLACRIGRLYNKEAVIKALLEKALPSHMRHVKSLKDMKEMQVEINPATGFPICPITQLDLCSGVRACIVWPCGFIISNRALEAMKPKDGEASKQDISSSNSVDCGRPRIRGSFVCPMCTKEHDAAEDLIPLSPDEEEASVLLEKALKQQQAKQAAKKKAKAAATGAAPASSSAGASSPSETNAKEEDGKTAAPQSEKKTTNEPQKTSEKGVDETLLQRFPAPKRLRDWVVEAEAPIPIPHSTSSKQRKVAA</sequence>
<protein>
    <recommendedName>
        <fullName evidence="4">Replication termination factor 2</fullName>
    </recommendedName>
</protein>
<gene>
    <name evidence="2" type="ORF">EPH_0001680</name>
</gene>
<reference evidence="2" key="2">
    <citation type="submission" date="2013-10" db="EMBL/GenBank/DDBJ databases">
        <authorList>
            <person name="Aslett M."/>
        </authorList>
    </citation>
    <scope>NUCLEOTIDE SEQUENCE [LARGE SCALE GENOMIC DNA]</scope>
    <source>
        <strain evidence="2">Houghton</strain>
    </source>
</reference>
<evidence type="ECO:0000256" key="1">
    <source>
        <dbReference type="SAM" id="MobiDB-lite"/>
    </source>
</evidence>
<name>U6G6B5_9EIME</name>
<evidence type="ECO:0000313" key="3">
    <source>
        <dbReference type="Proteomes" id="UP000018201"/>
    </source>
</evidence>
<accession>U6G6B5</accession>
<dbReference type="PANTHER" id="PTHR12775:SF0">
    <property type="entry name" value="REPLICATION TERMINATION FACTOR 2"/>
    <property type="match status" value="1"/>
</dbReference>
<dbReference type="PANTHER" id="PTHR12775">
    <property type="entry name" value="PROTEIN C20ORF43 HOMOLOG"/>
    <property type="match status" value="1"/>
</dbReference>